<protein>
    <recommendedName>
        <fullName evidence="1">UPF0336 protein B4N89_11340</fullName>
    </recommendedName>
</protein>
<feature type="domain" description="FAS1-like dehydratase" evidence="2">
    <location>
        <begin position="7"/>
        <end position="137"/>
    </location>
</feature>
<dbReference type="InterPro" id="IPR029069">
    <property type="entry name" value="HotDog_dom_sf"/>
</dbReference>
<evidence type="ECO:0000313" key="3">
    <source>
        <dbReference type="EMBL" id="OPC81463.1"/>
    </source>
</evidence>
<dbReference type="Gene3D" id="3.10.129.10">
    <property type="entry name" value="Hotdog Thioesterase"/>
    <property type="match status" value="1"/>
</dbReference>
<gene>
    <name evidence="3" type="ORF">B4N89_11340</name>
</gene>
<proteinExistence type="inferred from homology"/>
<dbReference type="EMBL" id="MWQN01000001">
    <property type="protein sequence ID" value="OPC81463.1"/>
    <property type="molecule type" value="Genomic_DNA"/>
</dbReference>
<reference evidence="3 4" key="1">
    <citation type="submission" date="2017-03" db="EMBL/GenBank/DDBJ databases">
        <title>Draft genome sequence of Streptomyces scabrisporus NF3, endophyte isolated from Amphipterygium adstringens.</title>
        <authorList>
            <person name="Vazquez M."/>
            <person name="Ceapa C.D."/>
            <person name="Rodriguez Luna D."/>
            <person name="Sanchez Esquivel S."/>
        </authorList>
    </citation>
    <scope>NUCLEOTIDE SEQUENCE [LARGE SCALE GENOMIC DNA]</scope>
    <source>
        <strain evidence="3 4">NF3</strain>
    </source>
</reference>
<dbReference type="Pfam" id="PF13452">
    <property type="entry name" value="FAS1_DH_region"/>
    <property type="match status" value="1"/>
</dbReference>
<dbReference type="Proteomes" id="UP000190037">
    <property type="component" value="Unassembled WGS sequence"/>
</dbReference>
<accession>A0A1T3NXA6</accession>
<dbReference type="AlphaFoldDB" id="A0A1T3NXA6"/>
<comment type="similarity">
    <text evidence="1">Belongs to the UPF0336 family.</text>
</comment>
<dbReference type="InterPro" id="IPR039569">
    <property type="entry name" value="FAS1-like_DH_region"/>
</dbReference>
<dbReference type="HAMAP" id="MF_00799">
    <property type="entry name" value="UPF0336"/>
    <property type="match status" value="1"/>
</dbReference>
<dbReference type="OrthoDB" id="5415111at2"/>
<name>A0A1T3NXA6_9ACTN</name>
<dbReference type="CDD" id="cd03441">
    <property type="entry name" value="R_hydratase_like"/>
    <property type="match status" value="1"/>
</dbReference>
<evidence type="ECO:0000256" key="1">
    <source>
        <dbReference type="HAMAP-Rule" id="MF_00799"/>
    </source>
</evidence>
<dbReference type="RefSeq" id="WP_078975743.1">
    <property type="nucleotide sequence ID" value="NZ_MWQN01000001.1"/>
</dbReference>
<dbReference type="PIRSF" id="PIRSF018072">
    <property type="entry name" value="UCP018072"/>
    <property type="match status" value="1"/>
</dbReference>
<dbReference type="eggNOG" id="COG2030">
    <property type="taxonomic scope" value="Bacteria"/>
</dbReference>
<organism evidence="3 4">
    <name type="scientific">Embleya scabrispora</name>
    <dbReference type="NCBI Taxonomy" id="159449"/>
    <lineage>
        <taxon>Bacteria</taxon>
        <taxon>Bacillati</taxon>
        <taxon>Actinomycetota</taxon>
        <taxon>Actinomycetes</taxon>
        <taxon>Kitasatosporales</taxon>
        <taxon>Streptomycetaceae</taxon>
        <taxon>Embleya</taxon>
    </lineage>
</organism>
<dbReference type="STRING" id="159449.B4N89_11340"/>
<evidence type="ECO:0000259" key="2">
    <source>
        <dbReference type="Pfam" id="PF13452"/>
    </source>
</evidence>
<dbReference type="InterPro" id="IPR016709">
    <property type="entry name" value="HadA-like"/>
</dbReference>
<evidence type="ECO:0000313" key="4">
    <source>
        <dbReference type="Proteomes" id="UP000190037"/>
    </source>
</evidence>
<keyword evidence="4" id="KW-1185">Reference proteome</keyword>
<sequence length="152" mass="16564">MPLDAKFIGRTYPPTEPYEVGREKIREFAAAIGDPDPAYNDPEAAKALGHPDVIAPPTFAIVVTMRAADQVVYDPELGLDYSRVVHRDQKFTYTRPVRAGDRLTVVTTVDDIKVLAGNDVLTTRAEVRTVEGEHVVTALSSLVARAADESEG</sequence>
<dbReference type="SUPFAM" id="SSF54637">
    <property type="entry name" value="Thioesterase/thiol ester dehydrase-isomerase"/>
    <property type="match status" value="1"/>
</dbReference>
<comment type="caution">
    <text evidence="3">The sequence shown here is derived from an EMBL/GenBank/DDBJ whole genome shotgun (WGS) entry which is preliminary data.</text>
</comment>